<dbReference type="FunFam" id="1.10.10.200:FF:000002">
    <property type="entry name" value="Probable transcriptional regulatory protein CLM62_37755"/>
    <property type="match status" value="1"/>
</dbReference>
<dbReference type="InterPro" id="IPR026564">
    <property type="entry name" value="Transcrip_reg_TACO1-like_dom3"/>
</dbReference>
<dbReference type="InParanoid" id="A0A482WUC7"/>
<dbReference type="InterPro" id="IPR029072">
    <property type="entry name" value="YebC-like"/>
</dbReference>
<dbReference type="AlphaFoldDB" id="A0A482WUC7"/>
<comment type="caution">
    <text evidence="5">The sequence shown here is derived from an EMBL/GenBank/DDBJ whole genome shotgun (WGS) entry which is preliminary data.</text>
</comment>
<comment type="similarity">
    <text evidence="2">Belongs to the TACO1 family.</text>
</comment>
<comment type="subcellular location">
    <subcellularLocation>
        <location evidence="1">Mitochondrion</location>
    </subcellularLocation>
</comment>
<dbReference type="PANTHER" id="PTHR12532">
    <property type="entry name" value="TRANSLATIONAL ACTIVATOR OF CYTOCHROME C OXIDASE 1"/>
    <property type="match status" value="1"/>
</dbReference>
<dbReference type="EMBL" id="QKKF02025294">
    <property type="protein sequence ID" value="RZF37104.1"/>
    <property type="molecule type" value="Genomic_DNA"/>
</dbReference>
<evidence type="ECO:0008006" key="7">
    <source>
        <dbReference type="Google" id="ProtNLM"/>
    </source>
</evidence>
<dbReference type="InterPro" id="IPR049083">
    <property type="entry name" value="TACO1_YebC_N"/>
</dbReference>
<keyword evidence="6" id="KW-1185">Reference proteome</keyword>
<reference evidence="5 6" key="1">
    <citation type="journal article" date="2017" name="Gigascience">
        <title>Genome sequence of the small brown planthopper, Laodelphax striatellus.</title>
        <authorList>
            <person name="Zhu J."/>
            <person name="Jiang F."/>
            <person name="Wang X."/>
            <person name="Yang P."/>
            <person name="Bao Y."/>
            <person name="Zhao W."/>
            <person name="Wang W."/>
            <person name="Lu H."/>
            <person name="Wang Q."/>
            <person name="Cui N."/>
            <person name="Li J."/>
            <person name="Chen X."/>
            <person name="Luo L."/>
            <person name="Yu J."/>
            <person name="Kang L."/>
            <person name="Cui F."/>
        </authorList>
    </citation>
    <scope>NUCLEOTIDE SEQUENCE [LARGE SCALE GENOMIC DNA]</scope>
    <source>
        <strain evidence="5">Lst14</strain>
    </source>
</reference>
<dbReference type="FunCoup" id="A0A482WUC7">
    <property type="interactions" value="532"/>
</dbReference>
<gene>
    <name evidence="5" type="ORF">LSTR_LSTR013800</name>
</gene>
<dbReference type="GO" id="GO:0005739">
    <property type="term" value="C:mitochondrion"/>
    <property type="evidence" value="ECO:0007669"/>
    <property type="project" value="UniProtKB-SubCell"/>
</dbReference>
<dbReference type="Gene3D" id="3.30.70.980">
    <property type="match status" value="2"/>
</dbReference>
<dbReference type="SUPFAM" id="SSF75625">
    <property type="entry name" value="YebC-like"/>
    <property type="match status" value="1"/>
</dbReference>
<dbReference type="PANTHER" id="PTHR12532:SF0">
    <property type="entry name" value="TRANSLATIONAL ACTIVATOR OF CYTOCHROME C OXIDASE 1"/>
    <property type="match status" value="1"/>
</dbReference>
<organism evidence="5 6">
    <name type="scientific">Laodelphax striatellus</name>
    <name type="common">Small brown planthopper</name>
    <name type="synonym">Delphax striatella</name>
    <dbReference type="NCBI Taxonomy" id="195883"/>
    <lineage>
        <taxon>Eukaryota</taxon>
        <taxon>Metazoa</taxon>
        <taxon>Ecdysozoa</taxon>
        <taxon>Arthropoda</taxon>
        <taxon>Hexapoda</taxon>
        <taxon>Insecta</taxon>
        <taxon>Pterygota</taxon>
        <taxon>Neoptera</taxon>
        <taxon>Paraneoptera</taxon>
        <taxon>Hemiptera</taxon>
        <taxon>Auchenorrhyncha</taxon>
        <taxon>Fulgoroidea</taxon>
        <taxon>Delphacidae</taxon>
        <taxon>Criomorphinae</taxon>
        <taxon>Laodelphax</taxon>
    </lineage>
</organism>
<dbReference type="Proteomes" id="UP000291343">
    <property type="component" value="Unassembled WGS sequence"/>
</dbReference>
<evidence type="ECO:0000259" key="3">
    <source>
        <dbReference type="Pfam" id="PF01709"/>
    </source>
</evidence>
<dbReference type="InterPro" id="IPR048300">
    <property type="entry name" value="TACO1_YebC-like_2nd/3rd_dom"/>
</dbReference>
<dbReference type="SMR" id="A0A482WUC7"/>
<evidence type="ECO:0000256" key="2">
    <source>
        <dbReference type="ARBA" id="ARBA00008724"/>
    </source>
</evidence>
<dbReference type="Gene3D" id="1.10.10.200">
    <property type="match status" value="1"/>
</dbReference>
<evidence type="ECO:0000313" key="6">
    <source>
        <dbReference type="Proteomes" id="UP000291343"/>
    </source>
</evidence>
<dbReference type="OrthoDB" id="2017544at2759"/>
<evidence type="ECO:0000259" key="4">
    <source>
        <dbReference type="Pfam" id="PF20772"/>
    </source>
</evidence>
<accession>A0A482WUC7</accession>
<dbReference type="Pfam" id="PF20772">
    <property type="entry name" value="TACO1_YebC_N"/>
    <property type="match status" value="1"/>
</dbReference>
<proteinExistence type="inferred from homology"/>
<dbReference type="InterPro" id="IPR017856">
    <property type="entry name" value="Integrase-like_N"/>
</dbReference>
<dbReference type="InterPro" id="IPR002876">
    <property type="entry name" value="Transcrip_reg_TACO1-like"/>
</dbReference>
<sequence length="264" mass="29545">MIKCLRLSIIQSLQNTPKRFAGHSKWQNIRHTKQANDQARSLLFMRLGQRIKIAIAENGNNNNPETNNALAQVLDVCREKNMPNAAIQNVLKLSKVDKSSAKTVWFDLLGPNGTFFLVNTYTDNAGKTKVNIRTCIKKHRLTLESNLKGNFVHKGIIRTKPKADANVENILDACIDDAITVGAEDAFEDSAESGVFLFHCDPNHVLTVKKKLIELGYEVIEADDYYIPLKTVTLTDDETIADLEKAIEKLQALPEVVKIFDNIA</sequence>
<feature type="domain" description="TACO1/YebC-like second and third" evidence="3">
    <location>
        <begin position="103"/>
        <end position="263"/>
    </location>
</feature>
<evidence type="ECO:0000256" key="1">
    <source>
        <dbReference type="ARBA" id="ARBA00004173"/>
    </source>
</evidence>
<dbReference type="Pfam" id="PF01709">
    <property type="entry name" value="Transcrip_reg"/>
    <property type="match status" value="1"/>
</dbReference>
<protein>
    <recommendedName>
        <fullName evidence="7">Translational activator of cytochrome c oxidase 1</fullName>
    </recommendedName>
</protein>
<evidence type="ECO:0000313" key="5">
    <source>
        <dbReference type="EMBL" id="RZF37104.1"/>
    </source>
</evidence>
<feature type="domain" description="TACO1/YebC-like N-terminal" evidence="4">
    <location>
        <begin position="24"/>
        <end position="92"/>
    </location>
</feature>
<name>A0A482WUC7_LAOST</name>
<dbReference type="STRING" id="195883.A0A482WUC7"/>